<dbReference type="AlphaFoldDB" id="D8TFD4"/>
<sequence length="149" mass="17313">MATYSIKILFELNGGDEDMWEKQLKVERFTRNKLAYFQKRLINIIALYKNKFCFHLKPIGLCNVCRHFAAPERSSLSGILGCHICKCFLQNLRDRQSNWATANQQTFIVSRQSLQRSMAPLSPFHEISSLDLGKHVNRHIEKQAMKVTI</sequence>
<name>D8TFD4_SELML</name>
<dbReference type="InParanoid" id="D8TFD4"/>
<protein>
    <submittedName>
        <fullName evidence="1">Uncharacterized protein</fullName>
    </submittedName>
</protein>
<accession>D8TFD4</accession>
<dbReference type="EMBL" id="GL377780">
    <property type="protein sequence ID" value="EFJ04631.1"/>
    <property type="molecule type" value="Genomic_DNA"/>
</dbReference>
<dbReference type="KEGG" id="smo:SELMODRAFT_432231"/>
<dbReference type="Gramene" id="EFJ04631">
    <property type="protein sequence ID" value="EFJ04631"/>
    <property type="gene ID" value="SELMODRAFT_432231"/>
</dbReference>
<organism evidence="2">
    <name type="scientific">Selaginella moellendorffii</name>
    <name type="common">Spikemoss</name>
    <dbReference type="NCBI Taxonomy" id="88036"/>
    <lineage>
        <taxon>Eukaryota</taxon>
        <taxon>Viridiplantae</taxon>
        <taxon>Streptophyta</taxon>
        <taxon>Embryophyta</taxon>
        <taxon>Tracheophyta</taxon>
        <taxon>Lycopodiopsida</taxon>
        <taxon>Selaginellales</taxon>
        <taxon>Selaginellaceae</taxon>
        <taxon>Selaginella</taxon>
    </lineage>
</organism>
<dbReference type="HOGENOM" id="CLU_1752873_0_0_1"/>
<gene>
    <name evidence="1" type="ORF">SELMODRAFT_432231</name>
</gene>
<reference evidence="1 2" key="1">
    <citation type="journal article" date="2011" name="Science">
        <title>The Selaginella genome identifies genetic changes associated with the evolution of vascular plants.</title>
        <authorList>
            <person name="Banks J.A."/>
            <person name="Nishiyama T."/>
            <person name="Hasebe M."/>
            <person name="Bowman J.L."/>
            <person name="Gribskov M."/>
            <person name="dePamphilis C."/>
            <person name="Albert V.A."/>
            <person name="Aono N."/>
            <person name="Aoyama T."/>
            <person name="Ambrose B.A."/>
            <person name="Ashton N.W."/>
            <person name="Axtell M.J."/>
            <person name="Barker E."/>
            <person name="Barker M.S."/>
            <person name="Bennetzen J.L."/>
            <person name="Bonawitz N.D."/>
            <person name="Chapple C."/>
            <person name="Cheng C."/>
            <person name="Correa L.G."/>
            <person name="Dacre M."/>
            <person name="DeBarry J."/>
            <person name="Dreyer I."/>
            <person name="Elias M."/>
            <person name="Engstrom E.M."/>
            <person name="Estelle M."/>
            <person name="Feng L."/>
            <person name="Finet C."/>
            <person name="Floyd S.K."/>
            <person name="Frommer W.B."/>
            <person name="Fujita T."/>
            <person name="Gramzow L."/>
            <person name="Gutensohn M."/>
            <person name="Harholt J."/>
            <person name="Hattori M."/>
            <person name="Heyl A."/>
            <person name="Hirai T."/>
            <person name="Hiwatashi Y."/>
            <person name="Ishikawa M."/>
            <person name="Iwata M."/>
            <person name="Karol K.G."/>
            <person name="Koehler B."/>
            <person name="Kolukisaoglu U."/>
            <person name="Kubo M."/>
            <person name="Kurata T."/>
            <person name="Lalonde S."/>
            <person name="Li K."/>
            <person name="Li Y."/>
            <person name="Litt A."/>
            <person name="Lyons E."/>
            <person name="Manning G."/>
            <person name="Maruyama T."/>
            <person name="Michael T.P."/>
            <person name="Mikami K."/>
            <person name="Miyazaki S."/>
            <person name="Morinaga S."/>
            <person name="Murata T."/>
            <person name="Mueller-Roeber B."/>
            <person name="Nelson D.R."/>
            <person name="Obara M."/>
            <person name="Oguri Y."/>
            <person name="Olmstead R.G."/>
            <person name="Onodera N."/>
            <person name="Petersen B.L."/>
            <person name="Pils B."/>
            <person name="Prigge M."/>
            <person name="Rensing S.A."/>
            <person name="Riano-Pachon D.M."/>
            <person name="Roberts A.W."/>
            <person name="Sato Y."/>
            <person name="Scheller H.V."/>
            <person name="Schulz B."/>
            <person name="Schulz C."/>
            <person name="Shakirov E.V."/>
            <person name="Shibagaki N."/>
            <person name="Shinohara N."/>
            <person name="Shippen D.E."/>
            <person name="Soerensen I."/>
            <person name="Sotooka R."/>
            <person name="Sugimoto N."/>
            <person name="Sugita M."/>
            <person name="Sumikawa N."/>
            <person name="Tanurdzic M."/>
            <person name="Theissen G."/>
            <person name="Ulvskov P."/>
            <person name="Wakazuki S."/>
            <person name="Weng J.K."/>
            <person name="Willats W.W."/>
            <person name="Wipf D."/>
            <person name="Wolf P.G."/>
            <person name="Yang L."/>
            <person name="Zimmer A.D."/>
            <person name="Zhu Q."/>
            <person name="Mitros T."/>
            <person name="Hellsten U."/>
            <person name="Loque D."/>
            <person name="Otillar R."/>
            <person name="Salamov A."/>
            <person name="Schmutz J."/>
            <person name="Shapiro H."/>
            <person name="Lindquist E."/>
            <person name="Lucas S."/>
            <person name="Rokhsar D."/>
            <person name="Grigoriev I.V."/>
        </authorList>
    </citation>
    <scope>NUCLEOTIDE SEQUENCE [LARGE SCALE GENOMIC DNA]</scope>
</reference>
<proteinExistence type="predicted"/>
<dbReference type="Proteomes" id="UP000001514">
    <property type="component" value="Unassembled WGS sequence"/>
</dbReference>
<evidence type="ECO:0000313" key="2">
    <source>
        <dbReference type="Proteomes" id="UP000001514"/>
    </source>
</evidence>
<evidence type="ECO:0000313" key="1">
    <source>
        <dbReference type="EMBL" id="EFJ04631.1"/>
    </source>
</evidence>
<keyword evidence="2" id="KW-1185">Reference proteome</keyword>